<keyword evidence="1" id="KW-0732">Signal</keyword>
<evidence type="ECO:0000256" key="1">
    <source>
        <dbReference type="SAM" id="SignalP"/>
    </source>
</evidence>
<dbReference type="OMA" id="VELAYNG"/>
<dbReference type="EnsemblMetazoa" id="G30429.1">
    <property type="protein sequence ID" value="G30429.1:cds"/>
    <property type="gene ID" value="G30429"/>
</dbReference>
<keyword evidence="3" id="KW-1185">Reference proteome</keyword>
<name>A0A8W8M3J1_MAGGI</name>
<organism evidence="2 3">
    <name type="scientific">Magallana gigas</name>
    <name type="common">Pacific oyster</name>
    <name type="synonym">Crassostrea gigas</name>
    <dbReference type="NCBI Taxonomy" id="29159"/>
    <lineage>
        <taxon>Eukaryota</taxon>
        <taxon>Metazoa</taxon>
        <taxon>Spiralia</taxon>
        <taxon>Lophotrochozoa</taxon>
        <taxon>Mollusca</taxon>
        <taxon>Bivalvia</taxon>
        <taxon>Autobranchia</taxon>
        <taxon>Pteriomorphia</taxon>
        <taxon>Ostreida</taxon>
        <taxon>Ostreoidea</taxon>
        <taxon>Ostreidae</taxon>
        <taxon>Magallana</taxon>
    </lineage>
</organism>
<feature type="signal peptide" evidence="1">
    <location>
        <begin position="1"/>
        <end position="22"/>
    </location>
</feature>
<dbReference type="OrthoDB" id="10494934at2759"/>
<dbReference type="AlphaFoldDB" id="A0A8W8M3J1"/>
<evidence type="ECO:0000313" key="3">
    <source>
        <dbReference type="Proteomes" id="UP000005408"/>
    </source>
</evidence>
<protein>
    <submittedName>
        <fullName evidence="2">Uncharacterized protein</fullName>
    </submittedName>
</protein>
<proteinExistence type="predicted"/>
<evidence type="ECO:0000313" key="2">
    <source>
        <dbReference type="EnsemblMetazoa" id="G30429.1:cds"/>
    </source>
</evidence>
<dbReference type="Proteomes" id="UP000005408">
    <property type="component" value="Unassembled WGS sequence"/>
</dbReference>
<sequence>MIYKILILEFALVCILSTSAKSEEEKKRYNYDFEIRPVNRCPMNESDWKAASIRVGCNDTFKYHCLPDRFHSTLIEFCYTSPRSMIEKGNCVELAYNGVLNNVKCENFTEGCPDSPYLSDEIYKYPVCLNLTLRCFTSDKNCLYKK</sequence>
<accession>A0A8W8M3J1</accession>
<feature type="chain" id="PRO_5036453774" evidence="1">
    <location>
        <begin position="23"/>
        <end position="146"/>
    </location>
</feature>
<reference evidence="2" key="1">
    <citation type="submission" date="2022-08" db="UniProtKB">
        <authorList>
            <consortium name="EnsemblMetazoa"/>
        </authorList>
    </citation>
    <scope>IDENTIFICATION</scope>
    <source>
        <strain evidence="2">05x7-T-G4-1.051#20</strain>
    </source>
</reference>